<feature type="transmembrane region" description="Helical" evidence="9">
    <location>
        <begin position="48"/>
        <end position="71"/>
    </location>
</feature>
<dbReference type="NCBIfam" id="TIGR00879">
    <property type="entry name" value="SP"/>
    <property type="match status" value="1"/>
</dbReference>
<sequence>MGKGYVICLAIFAATGSFLFGYDSGVMTNVIASPHFLNYFDTDPDSDIVGALNSTFSGGAAVGALVAGTLADMFGRKYTIQIGATIATIGAILQAAAVKLSMLLVGRIISGLAIGSLSMVIPVYQTECAHPDNRGLIVGIAQQMIGAGWIISSWLGYACGYASGPFQWRFPLAFQGLPSFILMFGMFIFPESPRYLIQKLRYDEGIQVLRKLHYTGSNDDWIQQEFQEAKEAYEIEGEVDINPWKAMFVIPQWRRRTMIACAMHAFGQSTGINAIGYYQTIMYRNLGVHGHTITLLAACYNLVGPSTCLFFIIFLADRVGRRKPLLWGACAVTLCLVGEAVFQAVNQDGTKKGLSAMGILCIWLVTGFFSLSYGPPLLWGACAVTLCLVGEAVFQAVNQDGTKKGLSAMGILCIWLVTGFFSLSYGPVCWVYISEILPMQIRGTGVALATGIGHWGVNVMWSQVTPKGLNKIHWKFYLVFVAVNVFITIPSMYFFFPETKGVPLEEMDSVFGGAPDLSKWRNPNAPPREKTISEHVEAKDNVTADVAEV</sequence>
<feature type="compositionally biased region" description="Basic and acidic residues" evidence="8">
    <location>
        <begin position="527"/>
        <end position="542"/>
    </location>
</feature>
<comment type="similarity">
    <text evidence="2 7">Belongs to the major facilitator superfamily. Sugar transporter (TC 2.A.1.1) family.</text>
</comment>
<dbReference type="InterPro" id="IPR005829">
    <property type="entry name" value="Sugar_transporter_CS"/>
</dbReference>
<dbReference type="GO" id="GO:0016020">
    <property type="term" value="C:membrane"/>
    <property type="evidence" value="ECO:0007669"/>
    <property type="project" value="UniProtKB-SubCell"/>
</dbReference>
<dbReference type="InterPro" id="IPR036259">
    <property type="entry name" value="MFS_trans_sf"/>
</dbReference>
<dbReference type="PANTHER" id="PTHR48022">
    <property type="entry name" value="PLASTIDIC GLUCOSE TRANSPORTER 4"/>
    <property type="match status" value="1"/>
</dbReference>
<keyword evidence="6 9" id="KW-0472">Membrane</keyword>
<evidence type="ECO:0000256" key="7">
    <source>
        <dbReference type="RuleBase" id="RU003346"/>
    </source>
</evidence>
<comment type="caution">
    <text evidence="11">The sequence shown here is derived from an EMBL/GenBank/DDBJ whole genome shotgun (WGS) entry which is preliminary data.</text>
</comment>
<dbReference type="PROSITE" id="PS50850">
    <property type="entry name" value="MFS"/>
    <property type="match status" value="1"/>
</dbReference>
<dbReference type="OrthoDB" id="4203555at2759"/>
<name>A0A162IML3_9EURO</name>
<evidence type="ECO:0000256" key="5">
    <source>
        <dbReference type="ARBA" id="ARBA00022989"/>
    </source>
</evidence>
<dbReference type="PANTHER" id="PTHR48022:SF80">
    <property type="entry name" value="SUGAR TRANSPORTER, PUTATIVE (AFU_ORTHOLOGUE AFUA_3G12170)-RELATED"/>
    <property type="match status" value="1"/>
</dbReference>
<evidence type="ECO:0000259" key="10">
    <source>
        <dbReference type="PROSITE" id="PS50850"/>
    </source>
</evidence>
<keyword evidence="5 9" id="KW-1133">Transmembrane helix</keyword>
<evidence type="ECO:0000256" key="4">
    <source>
        <dbReference type="ARBA" id="ARBA00022692"/>
    </source>
</evidence>
<organism evidence="11 12">
    <name type="scientific">Ascosphaera apis ARSEF 7405</name>
    <dbReference type="NCBI Taxonomy" id="392613"/>
    <lineage>
        <taxon>Eukaryota</taxon>
        <taxon>Fungi</taxon>
        <taxon>Dikarya</taxon>
        <taxon>Ascomycota</taxon>
        <taxon>Pezizomycotina</taxon>
        <taxon>Eurotiomycetes</taxon>
        <taxon>Eurotiomycetidae</taxon>
        <taxon>Onygenales</taxon>
        <taxon>Ascosphaeraceae</taxon>
        <taxon>Ascosphaera</taxon>
    </lineage>
</organism>
<protein>
    <submittedName>
        <fullName evidence="11">General substrate transporter</fullName>
    </submittedName>
</protein>
<keyword evidence="4 9" id="KW-0812">Transmembrane</keyword>
<evidence type="ECO:0000256" key="1">
    <source>
        <dbReference type="ARBA" id="ARBA00004141"/>
    </source>
</evidence>
<dbReference type="PRINTS" id="PR00171">
    <property type="entry name" value="SUGRTRNSPORT"/>
</dbReference>
<dbReference type="AlphaFoldDB" id="A0A162IML3"/>
<evidence type="ECO:0000256" key="8">
    <source>
        <dbReference type="SAM" id="MobiDB-lite"/>
    </source>
</evidence>
<evidence type="ECO:0000256" key="6">
    <source>
        <dbReference type="ARBA" id="ARBA00023136"/>
    </source>
</evidence>
<dbReference type="GO" id="GO:0005351">
    <property type="term" value="F:carbohydrate:proton symporter activity"/>
    <property type="evidence" value="ECO:0007669"/>
    <property type="project" value="TreeGrafter"/>
</dbReference>
<feature type="transmembrane region" description="Helical" evidence="9">
    <location>
        <begin position="168"/>
        <end position="189"/>
    </location>
</feature>
<evidence type="ECO:0000256" key="3">
    <source>
        <dbReference type="ARBA" id="ARBA00022448"/>
    </source>
</evidence>
<dbReference type="InterPro" id="IPR020846">
    <property type="entry name" value="MFS_dom"/>
</dbReference>
<dbReference type="SUPFAM" id="SSF103473">
    <property type="entry name" value="MFS general substrate transporter"/>
    <property type="match status" value="1"/>
</dbReference>
<feature type="transmembrane region" description="Helical" evidence="9">
    <location>
        <begin position="292"/>
        <end position="313"/>
    </location>
</feature>
<comment type="subcellular location">
    <subcellularLocation>
        <location evidence="1">Membrane</location>
        <topology evidence="1">Multi-pass membrane protein</topology>
    </subcellularLocation>
</comment>
<feature type="transmembrane region" description="Helical" evidence="9">
    <location>
        <begin position="476"/>
        <end position="496"/>
    </location>
</feature>
<evidence type="ECO:0000313" key="12">
    <source>
        <dbReference type="Proteomes" id="UP000242877"/>
    </source>
</evidence>
<feature type="transmembrane region" description="Helical" evidence="9">
    <location>
        <begin position="377"/>
        <end position="397"/>
    </location>
</feature>
<evidence type="ECO:0000256" key="2">
    <source>
        <dbReference type="ARBA" id="ARBA00010992"/>
    </source>
</evidence>
<keyword evidence="3 7" id="KW-0813">Transport</keyword>
<dbReference type="VEuPathDB" id="FungiDB:AAP_01249"/>
<dbReference type="InterPro" id="IPR003663">
    <property type="entry name" value="Sugar/inositol_transpt"/>
</dbReference>
<feature type="transmembrane region" description="Helical" evidence="9">
    <location>
        <begin position="354"/>
        <end position="371"/>
    </location>
</feature>
<feature type="transmembrane region" description="Helical" evidence="9">
    <location>
        <begin position="409"/>
        <end position="433"/>
    </location>
</feature>
<feature type="transmembrane region" description="Helical" evidence="9">
    <location>
        <begin position="325"/>
        <end position="342"/>
    </location>
</feature>
<feature type="transmembrane region" description="Helical" evidence="9">
    <location>
        <begin position="78"/>
        <end position="98"/>
    </location>
</feature>
<feature type="domain" description="Major facilitator superfamily (MFS) profile" evidence="10">
    <location>
        <begin position="9"/>
        <end position="500"/>
    </location>
</feature>
<feature type="transmembrane region" description="Helical" evidence="9">
    <location>
        <begin position="445"/>
        <end position="464"/>
    </location>
</feature>
<dbReference type="Proteomes" id="UP000242877">
    <property type="component" value="Unassembled WGS sequence"/>
</dbReference>
<dbReference type="Pfam" id="PF00083">
    <property type="entry name" value="Sugar_tr"/>
    <property type="match status" value="2"/>
</dbReference>
<accession>A0A162IML3</accession>
<dbReference type="InterPro" id="IPR050360">
    <property type="entry name" value="MFS_Sugar_Transporters"/>
</dbReference>
<dbReference type="InterPro" id="IPR005828">
    <property type="entry name" value="MFS_sugar_transport-like"/>
</dbReference>
<dbReference type="EMBL" id="AZGZ01000004">
    <property type="protein sequence ID" value="KZZ95573.1"/>
    <property type="molecule type" value="Genomic_DNA"/>
</dbReference>
<keyword evidence="12" id="KW-1185">Reference proteome</keyword>
<proteinExistence type="inferred from homology"/>
<evidence type="ECO:0000256" key="9">
    <source>
        <dbReference type="SAM" id="Phobius"/>
    </source>
</evidence>
<feature type="region of interest" description="Disordered" evidence="8">
    <location>
        <begin position="518"/>
        <end position="549"/>
    </location>
</feature>
<dbReference type="PROSITE" id="PS00217">
    <property type="entry name" value="SUGAR_TRANSPORT_2"/>
    <property type="match status" value="1"/>
</dbReference>
<feature type="transmembrane region" description="Helical" evidence="9">
    <location>
        <begin position="104"/>
        <end position="124"/>
    </location>
</feature>
<reference evidence="11 12" key="1">
    <citation type="journal article" date="2016" name="Genome Biol. Evol.">
        <title>Divergent and convergent evolution of fungal pathogenicity.</title>
        <authorList>
            <person name="Shang Y."/>
            <person name="Xiao G."/>
            <person name="Zheng P."/>
            <person name="Cen K."/>
            <person name="Zhan S."/>
            <person name="Wang C."/>
        </authorList>
    </citation>
    <scope>NUCLEOTIDE SEQUENCE [LARGE SCALE GENOMIC DNA]</scope>
    <source>
        <strain evidence="11 12">ARSEF 7405</strain>
    </source>
</reference>
<feature type="transmembrane region" description="Helical" evidence="9">
    <location>
        <begin position="136"/>
        <end position="156"/>
    </location>
</feature>
<dbReference type="PROSITE" id="PS00216">
    <property type="entry name" value="SUGAR_TRANSPORT_1"/>
    <property type="match status" value="2"/>
</dbReference>
<gene>
    <name evidence="11" type="ORF">AAP_01249</name>
</gene>
<dbReference type="Gene3D" id="1.20.1250.20">
    <property type="entry name" value="MFS general substrate transporter like domains"/>
    <property type="match status" value="2"/>
</dbReference>
<evidence type="ECO:0000313" key="11">
    <source>
        <dbReference type="EMBL" id="KZZ95573.1"/>
    </source>
</evidence>